<dbReference type="GO" id="GO:0042158">
    <property type="term" value="P:lipoprotein biosynthetic process"/>
    <property type="evidence" value="ECO:0007669"/>
    <property type="project" value="InterPro"/>
</dbReference>
<dbReference type="SUPFAM" id="SSF52833">
    <property type="entry name" value="Thioredoxin-like"/>
    <property type="match status" value="1"/>
</dbReference>
<dbReference type="EMBL" id="CP092085">
    <property type="protein sequence ID" value="UUN99709.1"/>
    <property type="molecule type" value="Genomic_DNA"/>
</dbReference>
<dbReference type="InterPro" id="IPR017937">
    <property type="entry name" value="Thioredoxin_CS"/>
</dbReference>
<dbReference type="PROSITE" id="PS00194">
    <property type="entry name" value="THIOREDOXIN_1"/>
    <property type="match status" value="1"/>
</dbReference>
<dbReference type="Pfam" id="PF00578">
    <property type="entry name" value="AhpC-TSA"/>
    <property type="match status" value="1"/>
</dbReference>
<proteinExistence type="predicted"/>
<gene>
    <name evidence="1" type="ORF">I9054_009790</name>
</gene>
<dbReference type="PROSITE" id="PS51352">
    <property type="entry name" value="THIOREDOXIN_2"/>
    <property type="match status" value="1"/>
</dbReference>
<dbReference type="CDD" id="cd02966">
    <property type="entry name" value="TlpA_like_family"/>
    <property type="match status" value="1"/>
</dbReference>
<evidence type="ECO:0000313" key="1">
    <source>
        <dbReference type="EMBL" id="UUN99709.1"/>
    </source>
</evidence>
<protein>
    <submittedName>
        <fullName evidence="1">TlpA family protein disulfide reductase</fullName>
    </submittedName>
</protein>
<sequence>MTMITLQAIHLGPFMLPWTLTILMVAILVSVIVGKLTYRYFELETSQWSTFKDSIWTGIWLGVLCARIGFVLLNLEVYLDHPIEIIKIQDKGFNLYLGVIAAFLWIIWKNRLLKKSFILLLLTIFSLLSVSAHYTYRQIQLQYQQFPDVQLLNLQQQPIKLTKYLGKPTVINLWASWCPPCRREMPVLSAAQKKYPNVKLIFINQNEDTVTVQNYLQQHSLQLDEVLLDSNGSTAQKMGMFGLPSTLFFDAQGKLIDTHMGEITHAALHQKIQNLVSD</sequence>
<dbReference type="Pfam" id="PF01790">
    <property type="entry name" value="LGT"/>
    <property type="match status" value="1"/>
</dbReference>
<dbReference type="RefSeq" id="WP_198114469.1">
    <property type="nucleotide sequence ID" value="NZ_CP066121.1"/>
</dbReference>
<dbReference type="GO" id="GO:0008961">
    <property type="term" value="F:phosphatidylglycerol-prolipoprotein diacylglyceryl transferase activity"/>
    <property type="evidence" value="ECO:0007669"/>
    <property type="project" value="InterPro"/>
</dbReference>
<dbReference type="InterPro" id="IPR050553">
    <property type="entry name" value="Thioredoxin_ResA/DsbE_sf"/>
</dbReference>
<reference evidence="1" key="1">
    <citation type="submission" date="2022-02" db="EMBL/GenBank/DDBJ databases">
        <title>Characterization of Tn125 harboring carbapenem-resistant Acinetobacter bereziniae clinical isolates.</title>
        <authorList>
            <person name="Wong N.-K."/>
            <person name="Pan Q."/>
        </authorList>
    </citation>
    <scope>NUCLEOTIDE SEQUENCE</scope>
    <source>
        <strain evidence="1">GD03393</strain>
    </source>
</reference>
<dbReference type="InterPro" id="IPR001640">
    <property type="entry name" value="Lgt"/>
</dbReference>
<dbReference type="InterPro" id="IPR000866">
    <property type="entry name" value="AhpC/TSA"/>
</dbReference>
<dbReference type="GO" id="GO:0015036">
    <property type="term" value="F:disulfide oxidoreductase activity"/>
    <property type="evidence" value="ECO:0007669"/>
    <property type="project" value="UniProtKB-ARBA"/>
</dbReference>
<dbReference type="InterPro" id="IPR036249">
    <property type="entry name" value="Thioredoxin-like_sf"/>
</dbReference>
<dbReference type="PANTHER" id="PTHR42852">
    <property type="entry name" value="THIOL:DISULFIDE INTERCHANGE PROTEIN DSBE"/>
    <property type="match status" value="1"/>
</dbReference>
<name>A0A8I1DGT7_ACIBZ</name>
<dbReference type="AlphaFoldDB" id="A0A8I1DGT7"/>
<dbReference type="Gene3D" id="3.40.30.10">
    <property type="entry name" value="Glutaredoxin"/>
    <property type="match status" value="1"/>
</dbReference>
<evidence type="ECO:0000313" key="2">
    <source>
        <dbReference type="Proteomes" id="UP000644140"/>
    </source>
</evidence>
<dbReference type="GO" id="GO:0016209">
    <property type="term" value="F:antioxidant activity"/>
    <property type="evidence" value="ECO:0007669"/>
    <property type="project" value="InterPro"/>
</dbReference>
<accession>A0A8I1DGT7</accession>
<dbReference type="PANTHER" id="PTHR42852:SF18">
    <property type="entry name" value="CHROMOSOME UNDETERMINED SCAFFOLD_47, WHOLE GENOME SHOTGUN SEQUENCE"/>
    <property type="match status" value="1"/>
</dbReference>
<dbReference type="Proteomes" id="UP000644140">
    <property type="component" value="Chromosome"/>
</dbReference>
<dbReference type="GO" id="GO:0005886">
    <property type="term" value="C:plasma membrane"/>
    <property type="evidence" value="ECO:0007669"/>
    <property type="project" value="InterPro"/>
</dbReference>
<dbReference type="InterPro" id="IPR013766">
    <property type="entry name" value="Thioredoxin_domain"/>
</dbReference>
<organism evidence="1 2">
    <name type="scientific">Acinetobacter bereziniae</name>
    <name type="common">Acinetobacter genomosp. 10</name>
    <dbReference type="NCBI Taxonomy" id="106648"/>
    <lineage>
        <taxon>Bacteria</taxon>
        <taxon>Pseudomonadati</taxon>
        <taxon>Pseudomonadota</taxon>
        <taxon>Gammaproteobacteria</taxon>
        <taxon>Moraxellales</taxon>
        <taxon>Moraxellaceae</taxon>
        <taxon>Acinetobacter</taxon>
    </lineage>
</organism>